<dbReference type="RefSeq" id="WP_070069832.1">
    <property type="nucleotide sequence ID" value="NZ_MKKK01000023.1"/>
</dbReference>
<evidence type="ECO:0000313" key="13">
    <source>
        <dbReference type="Proteomes" id="UP000185895"/>
    </source>
</evidence>
<protein>
    <recommendedName>
        <fullName evidence="3">Cell division protein ZapA</fullName>
    </recommendedName>
    <alternativeName>
        <fullName evidence="11">Z ring-associated protein ZapA</fullName>
    </alternativeName>
</protein>
<dbReference type="InterPro" id="IPR007838">
    <property type="entry name" value="Cell_div_ZapA-like"/>
</dbReference>
<evidence type="ECO:0000256" key="9">
    <source>
        <dbReference type="ARBA" id="ARBA00024910"/>
    </source>
</evidence>
<dbReference type="Gene3D" id="3.30.160.880">
    <property type="entry name" value="Cell division protein ZapA protomer, N-terminal domain"/>
    <property type="match status" value="1"/>
</dbReference>
<dbReference type="Pfam" id="PF05164">
    <property type="entry name" value="ZapA"/>
    <property type="match status" value="1"/>
</dbReference>
<dbReference type="GO" id="GO:0000921">
    <property type="term" value="P:septin ring assembly"/>
    <property type="evidence" value="ECO:0007669"/>
    <property type="project" value="TreeGrafter"/>
</dbReference>
<dbReference type="EMBL" id="MKKK01000023">
    <property type="protein sequence ID" value="OEY95797.1"/>
    <property type="molecule type" value="Genomic_DNA"/>
</dbReference>
<dbReference type="GO" id="GO:0000917">
    <property type="term" value="P:division septum assembly"/>
    <property type="evidence" value="ECO:0007669"/>
    <property type="project" value="UniProtKB-KW"/>
</dbReference>
<keyword evidence="4" id="KW-0963">Cytoplasm</keyword>
<dbReference type="InterPro" id="IPR036192">
    <property type="entry name" value="Cell_div_ZapA-like_sf"/>
</dbReference>
<comment type="subcellular location">
    <subcellularLocation>
        <location evidence="1">Cytoplasm</location>
    </subcellularLocation>
</comment>
<evidence type="ECO:0000256" key="10">
    <source>
        <dbReference type="ARBA" id="ARBA00026068"/>
    </source>
</evidence>
<evidence type="ECO:0000256" key="2">
    <source>
        <dbReference type="ARBA" id="ARBA00010074"/>
    </source>
</evidence>
<evidence type="ECO:0000256" key="1">
    <source>
        <dbReference type="ARBA" id="ARBA00004496"/>
    </source>
</evidence>
<accession>A0A1E7R961</accession>
<organism evidence="12 13">
    <name type="scientific">Acinetobacter qingfengensis</name>
    <dbReference type="NCBI Taxonomy" id="1262585"/>
    <lineage>
        <taxon>Bacteria</taxon>
        <taxon>Pseudomonadati</taxon>
        <taxon>Pseudomonadota</taxon>
        <taxon>Gammaproteobacteria</taxon>
        <taxon>Moraxellales</taxon>
        <taxon>Moraxellaceae</taxon>
        <taxon>Acinetobacter</taxon>
    </lineage>
</organism>
<evidence type="ECO:0000256" key="5">
    <source>
        <dbReference type="ARBA" id="ARBA00022618"/>
    </source>
</evidence>
<reference evidence="12 13" key="1">
    <citation type="submission" date="2016-09" db="EMBL/GenBank/DDBJ databases">
        <authorList>
            <person name="Capua I."/>
            <person name="De Benedictis P."/>
            <person name="Joannis T."/>
            <person name="Lombin L.H."/>
            <person name="Cattoli G."/>
        </authorList>
    </citation>
    <scope>NUCLEOTIDE SEQUENCE [LARGE SCALE GENOMIC DNA]</scope>
    <source>
        <strain evidence="12 13">ANC 4671</strain>
    </source>
</reference>
<dbReference type="SUPFAM" id="SSF102829">
    <property type="entry name" value="Cell division protein ZapA-like"/>
    <property type="match status" value="1"/>
</dbReference>
<name>A0A1E7R961_9GAMM</name>
<dbReference type="AlphaFoldDB" id="A0A1E7R961"/>
<dbReference type="GO" id="GO:0032153">
    <property type="term" value="C:cell division site"/>
    <property type="evidence" value="ECO:0007669"/>
    <property type="project" value="TreeGrafter"/>
</dbReference>
<dbReference type="STRING" id="1262585.BJI46_02410"/>
<evidence type="ECO:0000256" key="7">
    <source>
        <dbReference type="ARBA" id="ARBA00023210"/>
    </source>
</evidence>
<keyword evidence="6" id="KW-0175">Coiled coil</keyword>
<comment type="function">
    <text evidence="9">Activator of cell division through the inhibition of FtsZ GTPase activity, therefore promoting FtsZ assembly into bundles of protofilaments necessary for the formation of the division Z ring. It is recruited early at mid-cell but it is not essential for cell division.</text>
</comment>
<evidence type="ECO:0000256" key="3">
    <source>
        <dbReference type="ARBA" id="ARBA00015195"/>
    </source>
</evidence>
<evidence type="ECO:0000256" key="6">
    <source>
        <dbReference type="ARBA" id="ARBA00023054"/>
    </source>
</evidence>
<keyword evidence="5" id="KW-0132">Cell division</keyword>
<keyword evidence="8" id="KW-0131">Cell cycle</keyword>
<comment type="caution">
    <text evidence="12">The sequence shown here is derived from an EMBL/GenBank/DDBJ whole genome shotgun (WGS) entry which is preliminary data.</text>
</comment>
<dbReference type="PANTHER" id="PTHR34981:SF1">
    <property type="entry name" value="CELL DIVISION PROTEIN ZAPA"/>
    <property type="match status" value="1"/>
</dbReference>
<dbReference type="GO" id="GO:0005829">
    <property type="term" value="C:cytosol"/>
    <property type="evidence" value="ECO:0007669"/>
    <property type="project" value="TreeGrafter"/>
</dbReference>
<dbReference type="GO" id="GO:0043093">
    <property type="term" value="P:FtsZ-dependent cytokinesis"/>
    <property type="evidence" value="ECO:0007669"/>
    <property type="project" value="TreeGrafter"/>
</dbReference>
<proteinExistence type="inferred from homology"/>
<comment type="subunit">
    <text evidence="10">Homodimer. Interacts with FtsZ.</text>
</comment>
<evidence type="ECO:0000256" key="11">
    <source>
        <dbReference type="ARBA" id="ARBA00033158"/>
    </source>
</evidence>
<keyword evidence="7" id="KW-0717">Septation</keyword>
<comment type="similarity">
    <text evidence="2">Belongs to the ZapA family. Type 1 subfamily.</text>
</comment>
<dbReference type="InterPro" id="IPR042233">
    <property type="entry name" value="Cell_div_ZapA_N"/>
</dbReference>
<evidence type="ECO:0000256" key="8">
    <source>
        <dbReference type="ARBA" id="ARBA00023306"/>
    </source>
</evidence>
<evidence type="ECO:0000256" key="4">
    <source>
        <dbReference type="ARBA" id="ARBA00022490"/>
    </source>
</evidence>
<evidence type="ECO:0000313" key="12">
    <source>
        <dbReference type="EMBL" id="OEY95797.1"/>
    </source>
</evidence>
<dbReference type="Proteomes" id="UP000185895">
    <property type="component" value="Unassembled WGS sequence"/>
</dbReference>
<keyword evidence="13" id="KW-1185">Reference proteome</keyword>
<sequence>MTQNNTVELWLLDNVYKLGCPDESVEKLKSTGKMLEQRFQEFRSANPRMDNQKIAVMIALQLMQEVLDVNKTLQGYQNCEAKLAEINHQLTKQLENLKQ</sequence>
<dbReference type="GO" id="GO:0030428">
    <property type="term" value="C:cell septum"/>
    <property type="evidence" value="ECO:0007669"/>
    <property type="project" value="TreeGrafter"/>
</dbReference>
<dbReference type="OrthoDB" id="6717578at2"/>
<gene>
    <name evidence="12" type="ORF">BJI46_02410</name>
</gene>
<dbReference type="PANTHER" id="PTHR34981">
    <property type="entry name" value="CELL DIVISION PROTEIN ZAPA"/>
    <property type="match status" value="1"/>
</dbReference>